<dbReference type="RefSeq" id="WP_106347639.1">
    <property type="nucleotide sequence ID" value="NZ_PVUE01000002.1"/>
</dbReference>
<dbReference type="EMBL" id="PVUE01000002">
    <property type="protein sequence ID" value="PRZ43476.1"/>
    <property type="molecule type" value="Genomic_DNA"/>
</dbReference>
<keyword evidence="2" id="KW-1185">Reference proteome</keyword>
<reference evidence="1 2" key="1">
    <citation type="submission" date="2018-03" db="EMBL/GenBank/DDBJ databases">
        <title>Genomic Encyclopedia of Archaeal and Bacterial Type Strains, Phase II (KMG-II): from individual species to whole genera.</title>
        <authorList>
            <person name="Goeker M."/>
        </authorList>
    </citation>
    <scope>NUCLEOTIDE SEQUENCE [LARGE SCALE GENOMIC DNA]</scope>
    <source>
        <strain evidence="1 2">DSM 100065</strain>
    </source>
</reference>
<dbReference type="AlphaFoldDB" id="A0A2T1A4E4"/>
<dbReference type="OrthoDB" id="2604865at2"/>
<gene>
    <name evidence="1" type="ORF">CLV47_102162</name>
</gene>
<dbReference type="Pfam" id="PF13376">
    <property type="entry name" value="OmdA"/>
    <property type="match status" value="1"/>
</dbReference>
<comment type="caution">
    <text evidence="1">The sequence shown here is derived from an EMBL/GenBank/DDBJ whole genome shotgun (WGS) entry which is preliminary data.</text>
</comment>
<dbReference type="Pfam" id="PF08922">
    <property type="entry name" value="DUF1905"/>
    <property type="match status" value="1"/>
</dbReference>
<dbReference type="Gene3D" id="2.40.30.100">
    <property type="entry name" value="AF2212/PG0164-like"/>
    <property type="match status" value="1"/>
</dbReference>
<evidence type="ECO:0000313" key="2">
    <source>
        <dbReference type="Proteomes" id="UP000237752"/>
    </source>
</evidence>
<accession>A0A2T1A4E4</accession>
<organism evidence="1 2">
    <name type="scientific">Antricoccus suffuscus</name>
    <dbReference type="NCBI Taxonomy" id="1629062"/>
    <lineage>
        <taxon>Bacteria</taxon>
        <taxon>Bacillati</taxon>
        <taxon>Actinomycetota</taxon>
        <taxon>Actinomycetes</taxon>
        <taxon>Geodermatophilales</taxon>
        <taxon>Antricoccaceae</taxon>
        <taxon>Antricoccus</taxon>
    </lineage>
</organism>
<evidence type="ECO:0000313" key="1">
    <source>
        <dbReference type="EMBL" id="PRZ43476.1"/>
    </source>
</evidence>
<name>A0A2T1A4E4_9ACTN</name>
<sequence>MTQSFQAVVELHGKTATGFEVPAEVVSALGTTKKPPVVVTVGGHTYRSTVAVYGGVFMLPLSAENRTAAGLKAGDRVQVELQLDTAERTIEVPATLAAALDSRSGARAAFDALSYSNQRQRVLSVESAKREETRDARIAKIVDELTPE</sequence>
<dbReference type="Proteomes" id="UP000237752">
    <property type="component" value="Unassembled WGS sequence"/>
</dbReference>
<dbReference type="SUPFAM" id="SSF141694">
    <property type="entry name" value="AF2212/PG0164-like"/>
    <property type="match status" value="1"/>
</dbReference>
<dbReference type="InterPro" id="IPR037079">
    <property type="entry name" value="AF2212/PG0164-like_sf"/>
</dbReference>
<proteinExistence type="predicted"/>
<dbReference type="InterPro" id="IPR015018">
    <property type="entry name" value="DUF1905"/>
</dbReference>
<protein>
    <submittedName>
        <fullName evidence="1">Uncharacterized protein DUF1905</fullName>
    </submittedName>
</protein>